<comment type="caution">
    <text evidence="2">The sequence shown here is derived from an EMBL/GenBank/DDBJ whole genome shotgun (WGS) entry which is preliminary data.</text>
</comment>
<evidence type="ECO:0000313" key="2">
    <source>
        <dbReference type="EMBL" id="CAK0757924.1"/>
    </source>
</evidence>
<feature type="region of interest" description="Disordered" evidence="1">
    <location>
        <begin position="414"/>
        <end position="468"/>
    </location>
</feature>
<accession>A0AAV1HWX3</accession>
<keyword evidence="3" id="KW-1185">Reference proteome</keyword>
<name>A0AAV1HWX3_9CHLO</name>
<reference evidence="2 3" key="1">
    <citation type="submission" date="2023-10" db="EMBL/GenBank/DDBJ databases">
        <authorList>
            <person name="Maclean D."/>
            <person name="Macfadyen A."/>
        </authorList>
    </citation>
    <scope>NUCLEOTIDE SEQUENCE [LARGE SCALE GENOMIC DNA]</scope>
</reference>
<sequence>MSLRLQQTKEDVKNYTPSANIDNLKDLEAHLLRLCLTDPLHKEELWTWLMRDASFLPIPAAEKGEAVQALLDLLPSPRRSPKRSKPACHRLLCGLCQAQADQVALILWRQHPQSCAELFKGDRGGCIRQWFDHFGSVGNTAFQFGAKALADFAIAHREEVWDLLVWSDGQSHAPVAVVAKLHYFGRLNVTQTVSNLARHCPEFWRSAEFRATLQGSNIMALDTAFFAKAVYNILQDGSGGASELLDLAEDYVKEGSWRELMQPLLPLLPEDSLLQLCTHALPATSLDACKSGLETGSERALQCMVYGVPQFQSVDELMLFNALALHQRQLLRLQQADDWAELLQDAEVKMNRVLEASQHTHWAAFLLDSSLSRTRRMKGLVLQLFCEHWSIKTALTKDSDQLHSICSSNGLQLTRRKDEESHNGSNHRHVKKDRKRKAKHSKRHKKGRKRKSPDTTESEDMFDVATEQSDERLSALDRDMEVWDLEFGPYKGSCAAKDAAEMITSICACVRYQAYMDAQA</sequence>
<evidence type="ECO:0000313" key="3">
    <source>
        <dbReference type="Proteomes" id="UP001314263"/>
    </source>
</evidence>
<proteinExistence type="predicted"/>
<gene>
    <name evidence="2" type="ORF">CVIRNUC_002580</name>
</gene>
<protein>
    <submittedName>
        <fullName evidence="2">Uncharacterized protein</fullName>
    </submittedName>
</protein>
<feature type="compositionally biased region" description="Basic residues" evidence="1">
    <location>
        <begin position="425"/>
        <end position="451"/>
    </location>
</feature>
<dbReference type="PANTHER" id="PTHR37766:SF1">
    <property type="entry name" value="OS01G0897100 PROTEIN"/>
    <property type="match status" value="1"/>
</dbReference>
<dbReference type="Proteomes" id="UP001314263">
    <property type="component" value="Unassembled WGS sequence"/>
</dbReference>
<dbReference type="EMBL" id="CAUYUE010000003">
    <property type="protein sequence ID" value="CAK0757924.1"/>
    <property type="molecule type" value="Genomic_DNA"/>
</dbReference>
<dbReference type="AlphaFoldDB" id="A0AAV1HWX3"/>
<evidence type="ECO:0000256" key="1">
    <source>
        <dbReference type="SAM" id="MobiDB-lite"/>
    </source>
</evidence>
<dbReference type="PANTHER" id="PTHR37766">
    <property type="entry name" value="OS01G0897100 PROTEIN"/>
    <property type="match status" value="1"/>
</dbReference>
<organism evidence="2 3">
    <name type="scientific">Coccomyxa viridis</name>
    <dbReference type="NCBI Taxonomy" id="1274662"/>
    <lineage>
        <taxon>Eukaryota</taxon>
        <taxon>Viridiplantae</taxon>
        <taxon>Chlorophyta</taxon>
        <taxon>core chlorophytes</taxon>
        <taxon>Trebouxiophyceae</taxon>
        <taxon>Trebouxiophyceae incertae sedis</taxon>
        <taxon>Coccomyxaceae</taxon>
        <taxon>Coccomyxa</taxon>
    </lineage>
</organism>